<evidence type="ECO:0000313" key="2">
    <source>
        <dbReference type="EMBL" id="CAH1737919.1"/>
    </source>
</evidence>
<dbReference type="Proteomes" id="UP001154329">
    <property type="component" value="Chromosome 4"/>
</dbReference>
<name>A0A9P0NSG0_APHGO</name>
<sequence>MRETVVCVCARGSCRCVRATGAARVLFFHRFFFVFVHRSGAPPHSSPPPPVLYRRRRRRRRDPAVCINVPQSVTLVHTHTRAITHLVITYRTPPAATTTSNDDGDGDAAVCVCAAKNHRDLRQSHTRPPPTAARPSPAVRRAHPSIAVRYYNNIIKYIFVLYASYVRIIVYTSMVYYYNIFNIIICIWWYVHDVMLYVYTRSPVYR</sequence>
<keyword evidence="1" id="KW-0812">Transmembrane</keyword>
<dbReference type="EMBL" id="OU899037">
    <property type="protein sequence ID" value="CAH1737919.1"/>
    <property type="molecule type" value="Genomic_DNA"/>
</dbReference>
<dbReference type="AlphaFoldDB" id="A0A9P0NSG0"/>
<accession>A0A9P0NSG0</accession>
<keyword evidence="3" id="KW-1185">Reference proteome</keyword>
<keyword evidence="1" id="KW-0472">Membrane</keyword>
<keyword evidence="1" id="KW-1133">Transmembrane helix</keyword>
<proteinExistence type="predicted"/>
<reference evidence="2" key="2">
    <citation type="submission" date="2022-10" db="EMBL/GenBank/DDBJ databases">
        <authorList>
            <consortium name="ENA_rothamsted_submissions"/>
            <consortium name="culmorum"/>
            <person name="King R."/>
        </authorList>
    </citation>
    <scope>NUCLEOTIDE SEQUENCE</scope>
</reference>
<evidence type="ECO:0000256" key="1">
    <source>
        <dbReference type="SAM" id="Phobius"/>
    </source>
</evidence>
<evidence type="ECO:0000313" key="3">
    <source>
        <dbReference type="Proteomes" id="UP001154329"/>
    </source>
</evidence>
<organism evidence="2 3">
    <name type="scientific">Aphis gossypii</name>
    <name type="common">Cotton aphid</name>
    <dbReference type="NCBI Taxonomy" id="80765"/>
    <lineage>
        <taxon>Eukaryota</taxon>
        <taxon>Metazoa</taxon>
        <taxon>Ecdysozoa</taxon>
        <taxon>Arthropoda</taxon>
        <taxon>Hexapoda</taxon>
        <taxon>Insecta</taxon>
        <taxon>Pterygota</taxon>
        <taxon>Neoptera</taxon>
        <taxon>Paraneoptera</taxon>
        <taxon>Hemiptera</taxon>
        <taxon>Sternorrhyncha</taxon>
        <taxon>Aphidomorpha</taxon>
        <taxon>Aphidoidea</taxon>
        <taxon>Aphididae</taxon>
        <taxon>Aphidini</taxon>
        <taxon>Aphis</taxon>
        <taxon>Aphis</taxon>
    </lineage>
</organism>
<gene>
    <name evidence="2" type="ORF">APHIGO_LOCUS11349</name>
</gene>
<feature type="transmembrane region" description="Helical" evidence="1">
    <location>
        <begin position="176"/>
        <end position="199"/>
    </location>
</feature>
<reference evidence="2" key="1">
    <citation type="submission" date="2022-02" db="EMBL/GenBank/DDBJ databases">
        <authorList>
            <person name="King R."/>
        </authorList>
    </citation>
    <scope>NUCLEOTIDE SEQUENCE</scope>
</reference>
<protein>
    <submittedName>
        <fullName evidence="2">Uncharacterized protein</fullName>
    </submittedName>
</protein>